<dbReference type="SUPFAM" id="SSF69754">
    <property type="entry name" value="Ribosome binding protein Y (YfiA homologue)"/>
    <property type="match status" value="1"/>
</dbReference>
<evidence type="ECO:0000256" key="4">
    <source>
        <dbReference type="ARBA" id="ARBA00038695"/>
    </source>
</evidence>
<dbReference type="AlphaFoldDB" id="A0A3T0D3P4"/>
<keyword evidence="1 6" id="KW-0963">Cytoplasm</keyword>
<keyword evidence="2 6" id="KW-0810">Translation regulation</keyword>
<protein>
    <recommendedName>
        <fullName evidence="5 6">Ribosome hibernation promoting factor</fullName>
        <shortName evidence="6">HPF</shortName>
    </recommendedName>
</protein>
<dbReference type="GO" id="GO:0045900">
    <property type="term" value="P:negative regulation of translational elongation"/>
    <property type="evidence" value="ECO:0007669"/>
    <property type="project" value="TreeGrafter"/>
</dbReference>
<evidence type="ECO:0000256" key="3">
    <source>
        <dbReference type="ARBA" id="ARBA00038434"/>
    </source>
</evidence>
<dbReference type="InterPro" id="IPR038416">
    <property type="entry name" value="Ribosom_S30AE_C_sf"/>
</dbReference>
<comment type="subunit">
    <text evidence="6">Interacts with 100S ribosomes.</text>
</comment>
<name>A0A3T0D3P4_9FIRM</name>
<dbReference type="Gene3D" id="3.30.160.100">
    <property type="entry name" value="Ribosome hibernation promotion factor-like"/>
    <property type="match status" value="1"/>
</dbReference>
<organism evidence="8 9">
    <name type="scientific">Caldicellulosiruptor changbaiensis</name>
    <dbReference type="NCBI Taxonomy" id="1222016"/>
    <lineage>
        <taxon>Bacteria</taxon>
        <taxon>Bacillati</taxon>
        <taxon>Bacillota</taxon>
        <taxon>Bacillota incertae sedis</taxon>
        <taxon>Caldicellulosiruptorales</taxon>
        <taxon>Caldicellulosiruptoraceae</taxon>
        <taxon>Caldicellulosiruptor</taxon>
    </lineage>
</organism>
<dbReference type="RefSeq" id="WP_011916861.1">
    <property type="nucleotide sequence ID" value="NZ_CP034791.1"/>
</dbReference>
<accession>A0A3T0D3P4</accession>
<comment type="function">
    <text evidence="6">Required for dimerization of active 70S ribosomes into 100S ribosomes in stationary phase; 100S ribosomes are translationally inactive and sometimes present during exponential growth.</text>
</comment>
<keyword evidence="9" id="KW-1185">Reference proteome</keyword>
<evidence type="ECO:0000256" key="2">
    <source>
        <dbReference type="ARBA" id="ARBA00022845"/>
    </source>
</evidence>
<comment type="similarity">
    <text evidence="6">Belongs to the HPF/YfiA ribosome-associated protein family. Long HPF subfamily.</text>
</comment>
<proteinExistence type="inferred from homology"/>
<evidence type="ECO:0000313" key="8">
    <source>
        <dbReference type="EMBL" id="AZT89818.1"/>
    </source>
</evidence>
<dbReference type="InterPro" id="IPR050574">
    <property type="entry name" value="HPF/YfiA_ribosome-assoc"/>
</dbReference>
<comment type="subcellular location">
    <subcellularLocation>
        <location evidence="6">Cytoplasm</location>
    </subcellularLocation>
</comment>
<reference evidence="8 9" key="1">
    <citation type="submission" date="2018-12" db="EMBL/GenBank/DDBJ databases">
        <title>Genome sequence from the cellulolytic species, Caldicellulosiruptor changbaiensis.</title>
        <authorList>
            <person name="Blumer-Schuette S.E."/>
            <person name="Mendoza C."/>
        </authorList>
    </citation>
    <scope>NUCLEOTIDE SEQUENCE [LARGE SCALE GENOMIC DNA]</scope>
    <source>
        <strain evidence="8 9">CBS-Z</strain>
    </source>
</reference>
<evidence type="ECO:0000256" key="6">
    <source>
        <dbReference type="HAMAP-Rule" id="MF_00839"/>
    </source>
</evidence>
<evidence type="ECO:0000313" key="9">
    <source>
        <dbReference type="Proteomes" id="UP000282930"/>
    </source>
</evidence>
<dbReference type="EMBL" id="CP034791">
    <property type="protein sequence ID" value="AZT89818.1"/>
    <property type="molecule type" value="Genomic_DNA"/>
</dbReference>
<dbReference type="GO" id="GO:0043024">
    <property type="term" value="F:ribosomal small subunit binding"/>
    <property type="evidence" value="ECO:0007669"/>
    <property type="project" value="TreeGrafter"/>
</dbReference>
<dbReference type="InterPro" id="IPR034694">
    <property type="entry name" value="HPF_long/plastid"/>
</dbReference>
<dbReference type="NCBIfam" id="TIGR00741">
    <property type="entry name" value="yfiA"/>
    <property type="match status" value="1"/>
</dbReference>
<dbReference type="KEGG" id="ccha:ELD05_03635"/>
<dbReference type="HAMAP" id="MF_00839">
    <property type="entry name" value="HPF"/>
    <property type="match status" value="1"/>
</dbReference>
<comment type="subunit">
    <text evidence="4">Associates exclusively with 100S ribosomes, which are dimers of 70S ribosomes.</text>
</comment>
<dbReference type="FunFam" id="3.30.505.50:FF:000001">
    <property type="entry name" value="Ribosome hibernation promoting factor"/>
    <property type="match status" value="1"/>
</dbReference>
<feature type="domain" description="Sigma 54 modulation/S30EA ribosomal protein C-terminal" evidence="7">
    <location>
        <begin position="122"/>
        <end position="176"/>
    </location>
</feature>
<sequence>MNFIISGKNIEVTDALKDRIEKKLSKLERYVKMNCDVHVTLSVEKIRHIVEVTIPFYGMILRAEEASNDMYSAIDLVVDSLERQIRKFKTKIAKRAKDAESLRYMTFEEEAQQETNQEENGEFKIAKTKRFPIKPMSVDEAILQMNLLGHSFFVFLNQDTDKVNVVYKRNDGAYGLIEPEY</sequence>
<dbReference type="Pfam" id="PF02482">
    <property type="entry name" value="Ribosomal_S30AE"/>
    <property type="match status" value="1"/>
</dbReference>
<evidence type="ECO:0000259" key="7">
    <source>
        <dbReference type="Pfam" id="PF16321"/>
    </source>
</evidence>
<dbReference type="Proteomes" id="UP000282930">
    <property type="component" value="Chromosome"/>
</dbReference>
<dbReference type="InterPro" id="IPR003489">
    <property type="entry name" value="RHF/RaiA"/>
</dbReference>
<dbReference type="Gene3D" id="3.30.505.50">
    <property type="entry name" value="Sigma 54 modulation/S30EA ribosomal protein, C-terminal domain"/>
    <property type="match status" value="1"/>
</dbReference>
<dbReference type="CDD" id="cd00552">
    <property type="entry name" value="RaiA"/>
    <property type="match status" value="1"/>
</dbReference>
<gene>
    <name evidence="8" type="primary">raiA</name>
    <name evidence="6" type="synonym">hpf</name>
    <name evidence="8" type="ORF">ELD05_03635</name>
</gene>
<dbReference type="FunFam" id="3.30.160.100:FF:000001">
    <property type="entry name" value="Ribosome hibernation promoting factor"/>
    <property type="match status" value="1"/>
</dbReference>
<dbReference type="GO" id="GO:0022627">
    <property type="term" value="C:cytosolic small ribosomal subunit"/>
    <property type="evidence" value="ECO:0007669"/>
    <property type="project" value="TreeGrafter"/>
</dbReference>
<dbReference type="InterPro" id="IPR036567">
    <property type="entry name" value="RHF-like"/>
</dbReference>
<dbReference type="InterPro" id="IPR032528">
    <property type="entry name" value="Ribosom_S30AE_C"/>
</dbReference>
<evidence type="ECO:0000256" key="5">
    <source>
        <dbReference type="ARBA" id="ARBA00041148"/>
    </source>
</evidence>
<comment type="similarity">
    <text evidence="3">Belongs to the HPF/YfiA ribosome-associated protein family. Short HPF subfamily.</text>
</comment>
<dbReference type="PANTHER" id="PTHR33231:SF1">
    <property type="entry name" value="30S RIBOSOMAL PROTEIN"/>
    <property type="match status" value="1"/>
</dbReference>
<dbReference type="PANTHER" id="PTHR33231">
    <property type="entry name" value="30S RIBOSOMAL PROTEIN"/>
    <property type="match status" value="1"/>
</dbReference>
<evidence type="ECO:0000256" key="1">
    <source>
        <dbReference type="ARBA" id="ARBA00022490"/>
    </source>
</evidence>
<dbReference type="Pfam" id="PF16321">
    <property type="entry name" value="Ribosom_S30AE_C"/>
    <property type="match status" value="1"/>
</dbReference>